<dbReference type="AlphaFoldDB" id="A0A7T7M8F6"/>
<proteinExistence type="predicted"/>
<accession>A0A7T7M8F6</accession>
<keyword evidence="2" id="KW-1185">Reference proteome</keyword>
<name>A0A7T7M8F6_9ACTO</name>
<gene>
    <name evidence="1" type="ORF">JG540_07090</name>
</gene>
<protein>
    <submittedName>
        <fullName evidence="1">FMN-dependent dehydrogenase</fullName>
    </submittedName>
</protein>
<dbReference type="RefSeq" id="WP_200274930.1">
    <property type="nucleotide sequence ID" value="NZ_CP066802.1"/>
</dbReference>
<evidence type="ECO:0000313" key="2">
    <source>
        <dbReference type="Proteomes" id="UP000595895"/>
    </source>
</evidence>
<dbReference type="KEGG" id="awe:JG540_07090"/>
<dbReference type="EMBL" id="CP066802">
    <property type="protein sequence ID" value="QQM66834.1"/>
    <property type="molecule type" value="Genomic_DNA"/>
</dbReference>
<reference evidence="1 2" key="1">
    <citation type="submission" date="2020-12" db="EMBL/GenBank/DDBJ databases">
        <authorList>
            <person name="Zhou J."/>
        </authorList>
    </citation>
    <scope>NUCLEOTIDE SEQUENCE [LARGE SCALE GENOMIC DNA]</scope>
    <source>
        <strain evidence="1 2">CCUG 61299</strain>
    </source>
</reference>
<organism evidence="1 2">
    <name type="scientific">Actinomyces weissii</name>
    <dbReference type="NCBI Taxonomy" id="675090"/>
    <lineage>
        <taxon>Bacteria</taxon>
        <taxon>Bacillati</taxon>
        <taxon>Actinomycetota</taxon>
        <taxon>Actinomycetes</taxon>
        <taxon>Actinomycetales</taxon>
        <taxon>Actinomycetaceae</taxon>
        <taxon>Actinomyces</taxon>
    </lineage>
</organism>
<evidence type="ECO:0000313" key="1">
    <source>
        <dbReference type="EMBL" id="QQM66834.1"/>
    </source>
</evidence>
<sequence>MPSYRSILTIGALRPGQQPDAVEQAARQAVTRTTALEAFQVDVVRGEPRVTVRFTAADDADARPVHERTLTAVREVGSAPRAVLAKVVGGRSVPLR</sequence>
<dbReference type="Proteomes" id="UP000595895">
    <property type="component" value="Chromosome"/>
</dbReference>